<reference evidence="2 3" key="1">
    <citation type="submission" date="2019-04" db="EMBL/GenBank/DDBJ databases">
        <title>Fungal friends and foes A comparative genomics study of 23 Aspergillus species from section Flavi.</title>
        <authorList>
            <consortium name="DOE Joint Genome Institute"/>
            <person name="Kjaerbolling I."/>
            <person name="Vesth T.C."/>
            <person name="Frisvad J.C."/>
            <person name="Nybo J.L."/>
            <person name="Theobald S."/>
            <person name="Kildgaard S."/>
            <person name="Petersen T.I."/>
            <person name="Kuo A."/>
            <person name="Sato A."/>
            <person name="Lyhne E.K."/>
            <person name="Kogle M.E."/>
            <person name="Wiebenga A."/>
            <person name="Kun R.S."/>
            <person name="Lubbers R.J."/>
            <person name="Makela M.R."/>
            <person name="Barry K."/>
            <person name="Chovatia M."/>
            <person name="Clum A."/>
            <person name="Daum C."/>
            <person name="Haridas S."/>
            <person name="He G."/>
            <person name="LaButti K."/>
            <person name="Lipzen A."/>
            <person name="Mondo S."/>
            <person name="Pangilinan J."/>
            <person name="Riley R."/>
            <person name="Salamov A."/>
            <person name="Simmons B.A."/>
            <person name="Magnuson J.K."/>
            <person name="Henrissat B."/>
            <person name="Mortensen U.H."/>
            <person name="Larsen T.O."/>
            <person name="De vries R.P."/>
            <person name="Grigoriev I.V."/>
            <person name="Machida M."/>
            <person name="Baker S.E."/>
            <person name="Andersen M.R."/>
        </authorList>
    </citation>
    <scope>NUCLEOTIDE SEQUENCE [LARGE SCALE GENOMIC DNA]</scope>
    <source>
        <strain evidence="2 3">CBS 117635</strain>
    </source>
</reference>
<organism evidence="2 3">
    <name type="scientific">Aspergillus minisclerotigenes</name>
    <dbReference type="NCBI Taxonomy" id="656917"/>
    <lineage>
        <taxon>Eukaryota</taxon>
        <taxon>Fungi</taxon>
        <taxon>Dikarya</taxon>
        <taxon>Ascomycota</taxon>
        <taxon>Pezizomycotina</taxon>
        <taxon>Eurotiomycetes</taxon>
        <taxon>Eurotiomycetidae</taxon>
        <taxon>Eurotiales</taxon>
        <taxon>Aspergillaceae</taxon>
        <taxon>Aspergillus</taxon>
        <taxon>Aspergillus subgen. Circumdati</taxon>
    </lineage>
</organism>
<dbReference type="EMBL" id="ML732957">
    <property type="protein sequence ID" value="KAB8266543.1"/>
    <property type="molecule type" value="Genomic_DNA"/>
</dbReference>
<dbReference type="AlphaFoldDB" id="A0A5N6IN32"/>
<accession>A0A5N6IN32</accession>
<evidence type="ECO:0000313" key="3">
    <source>
        <dbReference type="Proteomes" id="UP000326289"/>
    </source>
</evidence>
<dbReference type="Proteomes" id="UP000326289">
    <property type="component" value="Unassembled WGS sequence"/>
</dbReference>
<evidence type="ECO:0000256" key="1">
    <source>
        <dbReference type="SAM" id="MobiDB-lite"/>
    </source>
</evidence>
<name>A0A5N6IN32_9EURO</name>
<protein>
    <submittedName>
        <fullName evidence="2">Uncharacterized protein</fullName>
    </submittedName>
</protein>
<evidence type="ECO:0000313" key="2">
    <source>
        <dbReference type="EMBL" id="KAB8266543.1"/>
    </source>
</evidence>
<keyword evidence="3" id="KW-1185">Reference proteome</keyword>
<feature type="region of interest" description="Disordered" evidence="1">
    <location>
        <begin position="945"/>
        <end position="970"/>
    </location>
</feature>
<sequence length="989" mass="111512">MTNQSLTSGWDLLVSYTENAINHYLSTWDAKPSSVNLRTNSDAPIQRSFALDISSQALQFHTGDDTAILRFGIKGKVSEDGEEKHNLSGYTLEMKALVAHITGDTSSSSENNITFRGGSSHPDFSLTFHFGNKKAEWKILSPEKEFSDDTKSYTDTLCNLLQDISINWTIGFTVPETDPIEKNLALYLQPKSFILGSTKGFVNIYIQYTGQPGQQPEKVNTPSSSNGDAHIVISHRLFADVFDHWFRQKAPVSSVKLQDTNTGVKFKIESANPPVSVEDVWGFKDQIKDYRDDWTVHAITSAPVTFNALGNSLHISNSMSSSVPSVQVSRLFDANVDWWYAGRGKRLCGRTHFFNDTVETASLSFESTKLSLNLSYHGPRNLSPVKHEPVSIKGHNGYIPTTNESDIPNAILDPPNPRWPYSNTEITGLDAIFKQNLFSSQLGGLACSAIHVPHDVVLSMKTDSMATFSSTSSSRFDVASFVQLFRNDVFLTKVINLIAANKKDDLRSLLKEKGYEHPPVTWKNDIKAMTVPGDRFDLRVAGGLYKNVDPHSSVFKELFVDSKWGHIYVDDQRVHDQSVYASGHVKITIPKNHKKLDLIFKCDFDPILNGTALVGRNSFRGTTADQVKIEGAQIFPWNDLNSPSVKAIKAAKLDDLKHVERLALKHFPLCLDLIGASSEAERPTDEIDLYVEPTTTTSTIGAVGVVGIVNNCMSMLDRPNVEFRVRGWLWQIRQRLRNMMLGPLNLEKLERLGISPSLIKNEFERVVKSKIIDNMNRLEKEHPGMAGNTSQAAEKASEEMVRHMEEFCSPLVEEFFNKNVKAGWDGLTTKEKKGVRKSIRTVLQRDVFAGEKYNSYMKAKAQRIAEEHSHKRIPEDLVKLQEEHEKADAEMQKLRGEIAGLRAQQRTAMDKMSSGSAEDRKKLEQEINDIKDRLDLQEKSLNSLREEDARIKQEQEKKNHARFDDTTLEKLKDNELHLKNRFWRSKPKP</sequence>
<gene>
    <name evidence="2" type="ORF">BDV30DRAFT_221720</name>
</gene>
<proteinExistence type="predicted"/>